<dbReference type="EMBL" id="JASMWN010000001">
    <property type="protein sequence ID" value="MDU9002689.1"/>
    <property type="molecule type" value="Genomic_DNA"/>
</dbReference>
<sequence length="100" mass="10756">MPASAIAQDCHWSGGTYSGEKANFQARFSVNEDCTEMNFESSGNTGIQAEDVPETFALTEEKHGWVANINGVTATLGSKGNFVNFIGEGVNVRLQVHSDE</sequence>
<organism evidence="1 2">
    <name type="scientific">Sedimentitalea todarodis</name>
    <dbReference type="NCBI Taxonomy" id="1631240"/>
    <lineage>
        <taxon>Bacteria</taxon>
        <taxon>Pseudomonadati</taxon>
        <taxon>Pseudomonadota</taxon>
        <taxon>Alphaproteobacteria</taxon>
        <taxon>Rhodobacterales</taxon>
        <taxon>Paracoccaceae</taxon>
        <taxon>Sedimentitalea</taxon>
    </lineage>
</organism>
<reference evidence="2" key="1">
    <citation type="submission" date="2023-05" db="EMBL/GenBank/DDBJ databases">
        <title>Sedimentitalea sp. nov. JM2-8.</title>
        <authorList>
            <person name="Huang J."/>
        </authorList>
    </citation>
    <scope>NUCLEOTIDE SEQUENCE [LARGE SCALE GENOMIC DNA]</scope>
    <source>
        <strain evidence="2">KHS03</strain>
    </source>
</reference>
<name>A0ABU3V956_9RHOB</name>
<evidence type="ECO:0000313" key="1">
    <source>
        <dbReference type="EMBL" id="MDU9002689.1"/>
    </source>
</evidence>
<dbReference type="Proteomes" id="UP001255416">
    <property type="component" value="Unassembled WGS sequence"/>
</dbReference>
<protein>
    <submittedName>
        <fullName evidence="1">Uncharacterized protein</fullName>
    </submittedName>
</protein>
<gene>
    <name evidence="1" type="ORF">QO231_02340</name>
</gene>
<proteinExistence type="predicted"/>
<evidence type="ECO:0000313" key="2">
    <source>
        <dbReference type="Proteomes" id="UP001255416"/>
    </source>
</evidence>
<comment type="caution">
    <text evidence="1">The sequence shown here is derived from an EMBL/GenBank/DDBJ whole genome shotgun (WGS) entry which is preliminary data.</text>
</comment>
<dbReference type="RefSeq" id="WP_316772846.1">
    <property type="nucleotide sequence ID" value="NZ_JASMWN010000001.1"/>
</dbReference>
<keyword evidence="2" id="KW-1185">Reference proteome</keyword>
<accession>A0ABU3V956</accession>